<dbReference type="OrthoDB" id="8195838at2759"/>
<evidence type="ECO:0000256" key="2">
    <source>
        <dbReference type="ARBA" id="ARBA00023180"/>
    </source>
</evidence>
<feature type="region of interest" description="Disordered" evidence="3">
    <location>
        <begin position="678"/>
        <end position="698"/>
    </location>
</feature>
<dbReference type="InterPro" id="IPR026664">
    <property type="entry name" value="Stereocilin-rel"/>
</dbReference>
<feature type="signal peptide" evidence="4">
    <location>
        <begin position="1"/>
        <end position="21"/>
    </location>
</feature>
<dbReference type="KEGG" id="ipu:108259346"/>
<evidence type="ECO:0000313" key="7">
    <source>
        <dbReference type="RefSeq" id="XP_017314236.1"/>
    </source>
</evidence>
<feature type="domain" description="Stereocilin LRR" evidence="5">
    <location>
        <begin position="1060"/>
        <end position="1454"/>
    </location>
</feature>
<sequence length="2142" mass="234753">MCRSGCLLLFTACTFLGFVIGEPTVLKTLITRRTEFNSKSSESEKTRDVPVEKIHSFKTEATDKKEEIRVRTGFGSNLYQSRSKSRTGLTTAPPDLNSYLNLLSGLYRTSQPVLLDGFPQALVCLLANGTQCGWQADLTATLLSKLSVPLMSFLSSIKSQTCPLNGFQRSGDPAGAPLTALHELLNATLSLRLSENFWTEWNGFIDSYLSPLMSDISCFMVDFLQSLVELVTVVLQLGIEAPTLNQSQNCPQGDLKQLLLWGISQNLSWSFGDSILNMFLTLGVPPCSYTDAACQSAYDIHSGRSVASPVDDPTTRLTCDERDVTHLNNTLCAEIIASRSQVPDALYYLCEYLSTLSLSELTLVWRNTCHMVELVLSPLLEPCPPLPSESSQRVARATLSLSQLFCNYANWTSEAAIDPGLVTMCSDNDPEAFLEGVCSNVPVMQVLVENPNNSWVWEYCTNVSERYMIRQFCMYELWTPQMLDPSVVALCWNNDQAKMEKLLCQSMDFYIMILSNIENIWITPNCTEVPTSPPNDTATLVSEMCRYSEWRNFITVSADQISLCIQYDEPRFVREVCANTSFLAALVLNKDHYWVQLYCTLLFKGSPTVPSVVSSTTVSPTTPQISVTSSPVSPKTTSTVATLSITALSPSLVLTTPPTIATLSPITPLAFTSAVSSSVNPSPSTIPPVSSSTASPSSSTVSLTVSTFTLLPIISSTLSASAPSTISPTVSPTASLTTTPPTVHPTIPGMSDLCKYSAWAALPVHPSVIGLCWKFDMAAFHLNVCCNTTLLSRLTLDPQNQWLKSVCSVNDTSDLLPRVCLYSEWNKPVIVDMTDLALCADLDTANFVRNVCANTTVLQNLLANLDNTWLLEQCSNLTGSGTENLMGFKPSEQCLYANWTVTLPGAALLVLCWDYDQANFISSICVKPSVLSHIVRDPSNVWVSALCATFSNYTRVNQSKNTTNSSSSSNTNTTEIHPCLVKELIVRLNWSCSIDLNAVCQTDIPQLQVFQAFLRCGVEVLLPRMETVMTSEVSTMVRQATSLWVILLLVLEENGMTTPRVTDNIGQSILDSVSAFLEKETSFGKKQVVLQCFAKVLTSLMQTGRDVSSDASFFIKHYFQIPLASLRAVLSSVDTNTMRLILLYYNQNQKNLQVTQEYLRTLVSVPMQLHLRRDETLFLDLGPLLSLMKPEHIGSLPPLQTNSVVLNLMNSTISSLSPEQRQAFGSWFSQTLSVANMTAGGPSFVTDSGHLIAYLPFRSFQNLSPAQVLNGLDVLLRNDLGAVKRQFVAQSVIGVYKDLTADQFRRLATLTCQANVSDLLAYMDTGVFPVIQENVRTCVTRRMSVPSDMISSVLFLNGSELQSPGALSPQKISHLAPLLPLLGLDFLQQLSQSQLVPVFSALTSVPFTPTQAAVIIDKISSSFNLFDAGTLPKLGSLLSGLRAESLSTLSSSVLLSALSNFRQYTPQLTPPQVNAITTRLWAAPGVVTWLDEAEPLLSGTSLLCVMPQTRLLLTNSTAPYTHTWNTQQAKTLFNEVMSSASSLSAQRFMSLGTVVQGVSCNVFSKLFQNSISVSSMRDLLRVVREQPVPLHPSLKRCLFEETYKSKFFSELLGDMGAQIALSIPISSIKKFSPAMMDTLREMIVLDPQYFLLMPRIKQAMLVDKMVQSLGLNTGTYTEVEFRSLGIMATFVVDAVFVRLDRRFFVDSIESLRGLCYNTGKRDVVASMLQETDTFGPVQSWNTSTLIQVDRFLFFLPREIILLIPPALMSLERIERLFSSQQQWESGGVGSLCEHHDDHDALLTKKQFVLQYFSGLLKPGRSSLSASSTPPSCVSVQVTGPAAWPVITLVNMSSSAFRQCLELIGRDPSFTSDQLSLLLRRTKEVFGVVSSFAPSVIAQLGRIATQLSPDELASLELSEILSIAPLGAVSTWTRKQLGVLFSTVLTFTKQTPSQLNSSSLVALGHIVCGIEAPLINTLSPVEFGKAVLWLGRLNVSCSEDQLQAVISLLTNSLVFGPVSSWGPEVFLEIGAFAAGIPDMSMSALVKEQIEGITPLAISLVTAKKFAVVFDQVQISAFSYEQAVAVTAAQRSALSPVQQTALSMVLNPLEDKPVDFRGRSLGVTAEVCPFCRVCSLLLFLLTLM</sequence>
<keyword evidence="1 4" id="KW-0732">Signal</keyword>
<reference evidence="6" key="1">
    <citation type="journal article" date="2016" name="Nat. Commun.">
        <title>The channel catfish genome sequence provides insights into the evolution of scale formation in teleosts.</title>
        <authorList>
            <person name="Liu Z."/>
            <person name="Liu S."/>
            <person name="Yao J."/>
            <person name="Bao L."/>
            <person name="Zhang J."/>
            <person name="Li Y."/>
            <person name="Jiang C."/>
            <person name="Sun L."/>
            <person name="Wang R."/>
            <person name="Zhang Y."/>
            <person name="Zhou T."/>
            <person name="Zeng Q."/>
            <person name="Fu Q."/>
            <person name="Gao S."/>
            <person name="Li N."/>
            <person name="Koren S."/>
            <person name="Jiang Y."/>
            <person name="Zimin A."/>
            <person name="Xu P."/>
            <person name="Phillippy A.M."/>
            <person name="Geng X."/>
            <person name="Song L."/>
            <person name="Sun F."/>
            <person name="Li C."/>
            <person name="Wang X."/>
            <person name="Chen A."/>
            <person name="Jin Y."/>
            <person name="Yuan Z."/>
            <person name="Yang Y."/>
            <person name="Tan S."/>
            <person name="Peatman E."/>
            <person name="Lu J."/>
            <person name="Qin Z."/>
            <person name="Dunham R."/>
            <person name="Li Z."/>
            <person name="Sonstegard T."/>
            <person name="Feng J."/>
            <person name="Danzmann R.G."/>
            <person name="Schroeder S."/>
            <person name="Scheffler B."/>
            <person name="Duke M.V."/>
            <person name="Ballard L."/>
            <person name="Kucuktas H."/>
            <person name="Kaltenboeck L."/>
            <person name="Liu H."/>
            <person name="Armbruster J."/>
            <person name="Xie Y."/>
            <person name="Kirby M.L."/>
            <person name="Tian Y."/>
            <person name="Flanagan M.E."/>
            <person name="Mu W."/>
            <person name="Waldbieser G.C."/>
        </authorList>
    </citation>
    <scope>NUCLEOTIDE SEQUENCE [LARGE SCALE GENOMIC DNA]</scope>
    <source>
        <strain evidence="6">SDA103</strain>
    </source>
</reference>
<evidence type="ECO:0000313" key="6">
    <source>
        <dbReference type="Proteomes" id="UP000221080"/>
    </source>
</evidence>
<dbReference type="Proteomes" id="UP000221080">
    <property type="component" value="Chromosome 27"/>
</dbReference>
<feature type="chain" id="PRO_5013220429" evidence="4">
    <location>
        <begin position="22"/>
        <end position="2142"/>
    </location>
</feature>
<dbReference type="CTD" id="101886410"/>
<dbReference type="PANTHER" id="PTHR23412">
    <property type="entry name" value="STEREOCILIN RELATED"/>
    <property type="match status" value="1"/>
</dbReference>
<dbReference type="PANTHER" id="PTHR23412:SF19">
    <property type="entry name" value="STEREOCILIN 1"/>
    <property type="match status" value="1"/>
</dbReference>
<feature type="region of interest" description="Disordered" evidence="3">
    <location>
        <begin position="721"/>
        <end position="743"/>
    </location>
</feature>
<dbReference type="GO" id="GO:0009986">
    <property type="term" value="C:cell surface"/>
    <property type="evidence" value="ECO:0007669"/>
    <property type="project" value="TreeGrafter"/>
</dbReference>
<evidence type="ECO:0000256" key="1">
    <source>
        <dbReference type="ARBA" id="ARBA00022729"/>
    </source>
</evidence>
<proteinExistence type="predicted"/>
<evidence type="ECO:0000256" key="3">
    <source>
        <dbReference type="SAM" id="MobiDB-lite"/>
    </source>
</evidence>
<feature type="compositionally biased region" description="Low complexity" evidence="3">
    <location>
        <begin position="727"/>
        <end position="743"/>
    </location>
</feature>
<keyword evidence="2" id="KW-0325">Glycoprotein</keyword>
<reference evidence="7" key="2">
    <citation type="submission" date="2025-08" db="UniProtKB">
        <authorList>
            <consortium name="RefSeq"/>
        </authorList>
    </citation>
    <scope>IDENTIFICATION</scope>
    <source>
        <tissue evidence="7">Blood</tissue>
    </source>
</reference>
<accession>A0A2D0Q953</accession>
<protein>
    <submittedName>
        <fullName evidence="7">Uncharacterized protein strc1</fullName>
    </submittedName>
</protein>
<dbReference type="Pfam" id="PF21058">
    <property type="entry name" value="Stereocilin"/>
    <property type="match status" value="1"/>
</dbReference>
<dbReference type="GeneID" id="108259346"/>
<organism evidence="6 7">
    <name type="scientific">Ictalurus punctatus</name>
    <name type="common">Channel catfish</name>
    <name type="synonym">Silurus punctatus</name>
    <dbReference type="NCBI Taxonomy" id="7998"/>
    <lineage>
        <taxon>Eukaryota</taxon>
        <taxon>Metazoa</taxon>
        <taxon>Chordata</taxon>
        <taxon>Craniata</taxon>
        <taxon>Vertebrata</taxon>
        <taxon>Euteleostomi</taxon>
        <taxon>Actinopterygii</taxon>
        <taxon>Neopterygii</taxon>
        <taxon>Teleostei</taxon>
        <taxon>Ostariophysi</taxon>
        <taxon>Siluriformes</taxon>
        <taxon>Ictaluridae</taxon>
        <taxon>Ictalurus</taxon>
    </lineage>
</organism>
<dbReference type="STRING" id="7998.ENSIPUP00000022785"/>
<gene>
    <name evidence="7" type="primary">strc1</name>
</gene>
<keyword evidence="6" id="KW-1185">Reference proteome</keyword>
<name>A0A2D0Q953_ICTPU</name>
<evidence type="ECO:0000259" key="5">
    <source>
        <dbReference type="Pfam" id="PF21058"/>
    </source>
</evidence>
<evidence type="ECO:0000256" key="4">
    <source>
        <dbReference type="SAM" id="SignalP"/>
    </source>
</evidence>
<dbReference type="InterPro" id="IPR048992">
    <property type="entry name" value="Stereocilin_LRR"/>
</dbReference>
<dbReference type="RefSeq" id="XP_017314236.1">
    <property type="nucleotide sequence ID" value="XM_017458747.3"/>
</dbReference>
<dbReference type="GO" id="GO:0007160">
    <property type="term" value="P:cell-matrix adhesion"/>
    <property type="evidence" value="ECO:0007669"/>
    <property type="project" value="TreeGrafter"/>
</dbReference>